<evidence type="ECO:0000256" key="9">
    <source>
        <dbReference type="ARBA" id="ARBA00023316"/>
    </source>
</evidence>
<evidence type="ECO:0000259" key="17">
    <source>
        <dbReference type="Pfam" id="PF00275"/>
    </source>
</evidence>
<dbReference type="Gene3D" id="3.65.10.10">
    <property type="entry name" value="Enolpyruvate transferase domain"/>
    <property type="match status" value="1"/>
</dbReference>
<evidence type="ECO:0000256" key="14">
    <source>
        <dbReference type="ARBA" id="ARBA00042443"/>
    </source>
</evidence>
<dbReference type="EC" id="2.5.1.7" evidence="12"/>
<dbReference type="Proteomes" id="UP001596083">
    <property type="component" value="Unassembled WGS sequence"/>
</dbReference>
<dbReference type="InterPro" id="IPR001986">
    <property type="entry name" value="Enolpyruvate_Tfrase_dom"/>
</dbReference>
<dbReference type="InterPro" id="IPR013792">
    <property type="entry name" value="RNA3'P_cycl/enolpyr_Trfase_a/b"/>
</dbReference>
<evidence type="ECO:0000256" key="10">
    <source>
        <dbReference type="ARBA" id="ARBA00037534"/>
    </source>
</evidence>
<keyword evidence="3" id="KW-0963">Cytoplasm</keyword>
<comment type="catalytic activity">
    <reaction evidence="16">
        <text>phosphoenolpyruvate + UDP-N-acetyl-alpha-D-glucosamine = UDP-N-acetyl-3-O-(1-carboxyvinyl)-alpha-D-glucosamine + phosphate</text>
        <dbReference type="Rhea" id="RHEA:18681"/>
        <dbReference type="ChEBI" id="CHEBI:43474"/>
        <dbReference type="ChEBI" id="CHEBI:57705"/>
        <dbReference type="ChEBI" id="CHEBI:58702"/>
        <dbReference type="ChEBI" id="CHEBI:68483"/>
        <dbReference type="EC" id="2.5.1.7"/>
    </reaction>
</comment>
<gene>
    <name evidence="18" type="ORF">ACFP1Z_29820</name>
</gene>
<reference evidence="19" key="1">
    <citation type="journal article" date="2019" name="Int. J. Syst. Evol. Microbiol.">
        <title>The Global Catalogue of Microorganisms (GCM) 10K type strain sequencing project: providing services to taxonomists for standard genome sequencing and annotation.</title>
        <authorList>
            <consortium name="The Broad Institute Genomics Platform"/>
            <consortium name="The Broad Institute Genome Sequencing Center for Infectious Disease"/>
            <person name="Wu L."/>
            <person name="Ma J."/>
        </authorList>
    </citation>
    <scope>NUCLEOTIDE SEQUENCE [LARGE SCALE GENOMIC DNA]</scope>
    <source>
        <strain evidence="19">CGMCC 4.7304</strain>
    </source>
</reference>
<evidence type="ECO:0000256" key="2">
    <source>
        <dbReference type="ARBA" id="ARBA00004752"/>
    </source>
</evidence>
<keyword evidence="5" id="KW-0808">Transferase</keyword>
<comment type="similarity">
    <text evidence="11">Belongs to the EPSP synthase family. MurA subfamily.</text>
</comment>
<dbReference type="RefSeq" id="WP_390320823.1">
    <property type="nucleotide sequence ID" value="NZ_JBHSPB010000027.1"/>
</dbReference>
<evidence type="ECO:0000313" key="19">
    <source>
        <dbReference type="Proteomes" id="UP001596083"/>
    </source>
</evidence>
<comment type="caution">
    <text evidence="18">The sequence shown here is derived from an EMBL/GenBank/DDBJ whole genome shotgun (WGS) entry which is preliminary data.</text>
</comment>
<keyword evidence="4" id="KW-0132">Cell division</keyword>
<evidence type="ECO:0000256" key="4">
    <source>
        <dbReference type="ARBA" id="ARBA00022618"/>
    </source>
</evidence>
<dbReference type="SUPFAM" id="SSF55205">
    <property type="entry name" value="EPT/RTPC-like"/>
    <property type="match status" value="1"/>
</dbReference>
<evidence type="ECO:0000256" key="6">
    <source>
        <dbReference type="ARBA" id="ARBA00022960"/>
    </source>
</evidence>
<accession>A0ABW0ZB54</accession>
<comment type="subcellular location">
    <subcellularLocation>
        <location evidence="1">Cytoplasm</location>
    </subcellularLocation>
</comment>
<protein>
    <recommendedName>
        <fullName evidence="13">UDP-N-acetylglucosamine 1-carboxyvinyltransferase</fullName>
        <ecNumber evidence="12">2.5.1.7</ecNumber>
    </recommendedName>
    <alternativeName>
        <fullName evidence="14">Enoylpyruvate transferase</fullName>
    </alternativeName>
    <alternativeName>
        <fullName evidence="15">UDP-N-acetylglucosamine enolpyruvyl transferase</fullName>
    </alternativeName>
</protein>
<keyword evidence="7" id="KW-0573">Peptidoglycan synthesis</keyword>
<evidence type="ECO:0000256" key="11">
    <source>
        <dbReference type="ARBA" id="ARBA00038367"/>
    </source>
</evidence>
<keyword evidence="8" id="KW-0131">Cell cycle</keyword>
<dbReference type="Pfam" id="PF00275">
    <property type="entry name" value="EPSP_synthase"/>
    <property type="match status" value="1"/>
</dbReference>
<evidence type="ECO:0000313" key="18">
    <source>
        <dbReference type="EMBL" id="MFC5724359.1"/>
    </source>
</evidence>
<dbReference type="PANTHER" id="PTHR43783">
    <property type="entry name" value="UDP-N-ACETYLGLUCOSAMINE 1-CARBOXYVINYLTRANSFERASE"/>
    <property type="match status" value="1"/>
</dbReference>
<proteinExistence type="inferred from homology"/>
<dbReference type="EMBL" id="JBHSPB010000027">
    <property type="protein sequence ID" value="MFC5724359.1"/>
    <property type="molecule type" value="Genomic_DNA"/>
</dbReference>
<sequence length="123" mass="12913">MPGPGQALLPVTPLAAMLTQAVGCSVIDERVYPRRDTHVAPLRAFDADVTSIGSTIRLRGLSRLHAADVEAADIRAVTALLIAALAADGTSTIRGLHHFRRGYGRLLTHLPALGAGITTSPEN</sequence>
<evidence type="ECO:0000256" key="1">
    <source>
        <dbReference type="ARBA" id="ARBA00004496"/>
    </source>
</evidence>
<keyword evidence="6" id="KW-0133">Cell shape</keyword>
<evidence type="ECO:0000256" key="16">
    <source>
        <dbReference type="ARBA" id="ARBA00047527"/>
    </source>
</evidence>
<evidence type="ECO:0000256" key="8">
    <source>
        <dbReference type="ARBA" id="ARBA00023306"/>
    </source>
</evidence>
<name>A0ABW0ZB54_9ACTN</name>
<comment type="function">
    <text evidence="10">Cell wall formation. Adds enolpyruvyl to UDP-N-acetylglucosamine.</text>
</comment>
<organism evidence="18 19">
    <name type="scientific">Streptomyces gamaensis</name>
    <dbReference type="NCBI Taxonomy" id="1763542"/>
    <lineage>
        <taxon>Bacteria</taxon>
        <taxon>Bacillati</taxon>
        <taxon>Actinomycetota</taxon>
        <taxon>Actinomycetes</taxon>
        <taxon>Kitasatosporales</taxon>
        <taxon>Streptomycetaceae</taxon>
        <taxon>Streptomyces</taxon>
    </lineage>
</organism>
<dbReference type="InterPro" id="IPR050068">
    <property type="entry name" value="MurA_subfamily"/>
</dbReference>
<keyword evidence="19" id="KW-1185">Reference proteome</keyword>
<evidence type="ECO:0000256" key="3">
    <source>
        <dbReference type="ARBA" id="ARBA00022490"/>
    </source>
</evidence>
<evidence type="ECO:0000256" key="13">
    <source>
        <dbReference type="ARBA" id="ARBA00039754"/>
    </source>
</evidence>
<evidence type="ECO:0000256" key="7">
    <source>
        <dbReference type="ARBA" id="ARBA00022984"/>
    </source>
</evidence>
<evidence type="ECO:0000256" key="15">
    <source>
        <dbReference type="ARBA" id="ARBA00042842"/>
    </source>
</evidence>
<evidence type="ECO:0000256" key="5">
    <source>
        <dbReference type="ARBA" id="ARBA00022679"/>
    </source>
</evidence>
<comment type="pathway">
    <text evidence="2">Cell wall biogenesis; peptidoglycan biosynthesis.</text>
</comment>
<dbReference type="PANTHER" id="PTHR43783:SF1">
    <property type="entry name" value="UDP-N-ACETYLGLUCOSAMINE 1-CARBOXYVINYLTRANSFERASE"/>
    <property type="match status" value="1"/>
</dbReference>
<feature type="domain" description="Enolpyruvate transferase" evidence="17">
    <location>
        <begin position="14"/>
        <end position="106"/>
    </location>
</feature>
<evidence type="ECO:0000256" key="12">
    <source>
        <dbReference type="ARBA" id="ARBA00039108"/>
    </source>
</evidence>
<dbReference type="InterPro" id="IPR036968">
    <property type="entry name" value="Enolpyruvate_Tfrase_sf"/>
</dbReference>
<keyword evidence="9" id="KW-0961">Cell wall biogenesis/degradation</keyword>